<keyword evidence="6 8" id="KW-1133">Transmembrane helix</keyword>
<dbReference type="GO" id="GO:0005886">
    <property type="term" value="C:plasma membrane"/>
    <property type="evidence" value="ECO:0007669"/>
    <property type="project" value="UniProtKB-SubCell"/>
</dbReference>
<evidence type="ECO:0000256" key="3">
    <source>
        <dbReference type="ARBA" id="ARBA00022448"/>
    </source>
</evidence>
<organism evidence="9 10">
    <name type="scientific">Mangrovibacter phragmitis</name>
    <dbReference type="NCBI Taxonomy" id="1691903"/>
    <lineage>
        <taxon>Bacteria</taxon>
        <taxon>Pseudomonadati</taxon>
        <taxon>Pseudomonadota</taxon>
        <taxon>Gammaproteobacteria</taxon>
        <taxon>Enterobacterales</taxon>
        <taxon>Enterobacteriaceae</taxon>
        <taxon>Mangrovibacter</taxon>
    </lineage>
</organism>
<dbReference type="EMBL" id="LYRP01000004">
    <property type="protein sequence ID" value="OAT77866.1"/>
    <property type="molecule type" value="Genomic_DNA"/>
</dbReference>
<dbReference type="RefSeq" id="WP_064596227.1">
    <property type="nucleotide sequence ID" value="NZ_CP134782.1"/>
</dbReference>
<evidence type="ECO:0000256" key="5">
    <source>
        <dbReference type="ARBA" id="ARBA00022692"/>
    </source>
</evidence>
<dbReference type="InterPro" id="IPR038770">
    <property type="entry name" value="Na+/solute_symporter_sf"/>
</dbReference>
<dbReference type="STRING" id="1691903.A9B99_19675"/>
<keyword evidence="7 8" id="KW-0472">Membrane</keyword>
<accession>A0A1B7L6G4</accession>
<dbReference type="PANTHER" id="PTHR36838">
    <property type="entry name" value="AUXIN EFFLUX CARRIER FAMILY PROTEIN"/>
    <property type="match status" value="1"/>
</dbReference>
<evidence type="ECO:0000256" key="6">
    <source>
        <dbReference type="ARBA" id="ARBA00022989"/>
    </source>
</evidence>
<evidence type="ECO:0000313" key="10">
    <source>
        <dbReference type="Proteomes" id="UP000078225"/>
    </source>
</evidence>
<dbReference type="Gene3D" id="1.20.1530.20">
    <property type="match status" value="1"/>
</dbReference>
<name>A0A1B7L6G4_9ENTR</name>
<dbReference type="PANTHER" id="PTHR36838:SF4">
    <property type="entry name" value="AUXIN EFFLUX CARRIER FAMILY PROTEIN"/>
    <property type="match status" value="1"/>
</dbReference>
<feature type="transmembrane region" description="Helical" evidence="8">
    <location>
        <begin position="232"/>
        <end position="253"/>
    </location>
</feature>
<feature type="transmembrane region" description="Helical" evidence="8">
    <location>
        <begin position="259"/>
        <end position="280"/>
    </location>
</feature>
<evidence type="ECO:0000256" key="4">
    <source>
        <dbReference type="ARBA" id="ARBA00022475"/>
    </source>
</evidence>
<keyword evidence="3" id="KW-0813">Transport</keyword>
<evidence type="ECO:0000256" key="7">
    <source>
        <dbReference type="ARBA" id="ARBA00023136"/>
    </source>
</evidence>
<dbReference type="GO" id="GO:0055085">
    <property type="term" value="P:transmembrane transport"/>
    <property type="evidence" value="ECO:0007669"/>
    <property type="project" value="InterPro"/>
</dbReference>
<comment type="subcellular location">
    <subcellularLocation>
        <location evidence="1">Cell membrane</location>
        <topology evidence="1">Multi-pass membrane protein</topology>
    </subcellularLocation>
</comment>
<comment type="caution">
    <text evidence="9">The sequence shown here is derived from an EMBL/GenBank/DDBJ whole genome shotgun (WGS) entry which is preliminary data.</text>
</comment>
<feature type="transmembrane region" description="Helical" evidence="8">
    <location>
        <begin position="132"/>
        <end position="151"/>
    </location>
</feature>
<dbReference type="InterPro" id="IPR004776">
    <property type="entry name" value="Mem_transp_PIN-like"/>
</dbReference>
<keyword evidence="5 8" id="KW-0812">Transmembrane</keyword>
<feature type="transmembrane region" description="Helical" evidence="8">
    <location>
        <begin position="6"/>
        <end position="27"/>
    </location>
</feature>
<comment type="similarity">
    <text evidence="2">Belongs to the auxin efflux carrier (TC 2.A.69) family.</text>
</comment>
<sequence length="318" mass="33475">MDWETWRFVIGVTLPNLLLLLAGIILRRAGLMNDTFIDGASKIVFVVALPCLLFFSIATQKISLAQNMPLALYGLLGTTLSWLFLELIAPLLVKERKERGIFVQGGFRANTAIVGLAYASMAYGKAGIATGSLYMATTVILFNLLSVISLTRTLQGNGKKAPSLASVLSGVVKNPLIISLVLGLAWNATGLSIPHPVFQTGELISATALPLAMMCAGASLDLRSMFRSSNTALYASLARVVVVPTGLTFGGWLCGFEGTTLGVIFLFSATPAAAASYVMTRAMGGNAVLAANIIGLTMVGSIVTTSLGLFILRTLHLG</sequence>
<dbReference type="Pfam" id="PF03547">
    <property type="entry name" value="Mem_trans"/>
    <property type="match status" value="1"/>
</dbReference>
<gene>
    <name evidence="9" type="ORF">A9B99_19675</name>
</gene>
<dbReference type="Proteomes" id="UP000078225">
    <property type="component" value="Unassembled WGS sequence"/>
</dbReference>
<dbReference type="AlphaFoldDB" id="A0A1B7L6G4"/>
<protein>
    <submittedName>
        <fullName evidence="9">Transporter</fullName>
    </submittedName>
</protein>
<evidence type="ECO:0000313" key="9">
    <source>
        <dbReference type="EMBL" id="OAT77866.1"/>
    </source>
</evidence>
<evidence type="ECO:0000256" key="1">
    <source>
        <dbReference type="ARBA" id="ARBA00004651"/>
    </source>
</evidence>
<feature type="transmembrane region" description="Helical" evidence="8">
    <location>
        <begin position="70"/>
        <end position="93"/>
    </location>
</feature>
<keyword evidence="10" id="KW-1185">Reference proteome</keyword>
<proteinExistence type="inferred from homology"/>
<feature type="transmembrane region" description="Helical" evidence="8">
    <location>
        <begin position="39"/>
        <end position="58"/>
    </location>
</feature>
<feature type="transmembrane region" description="Helical" evidence="8">
    <location>
        <begin position="198"/>
        <end position="220"/>
    </location>
</feature>
<feature type="transmembrane region" description="Helical" evidence="8">
    <location>
        <begin position="287"/>
        <end position="312"/>
    </location>
</feature>
<evidence type="ECO:0000256" key="8">
    <source>
        <dbReference type="SAM" id="Phobius"/>
    </source>
</evidence>
<keyword evidence="4" id="KW-1003">Cell membrane</keyword>
<dbReference type="OrthoDB" id="9786439at2"/>
<evidence type="ECO:0000256" key="2">
    <source>
        <dbReference type="ARBA" id="ARBA00010145"/>
    </source>
</evidence>
<reference evidence="10" key="1">
    <citation type="submission" date="2016-05" db="EMBL/GenBank/DDBJ databases">
        <authorList>
            <person name="Behera P."/>
            <person name="Vaishampayan P."/>
            <person name="Singh N."/>
            <person name="Raina V."/>
            <person name="Suar M."/>
            <person name="Pattnaik A."/>
            <person name="Rastogi G."/>
        </authorList>
    </citation>
    <scope>NUCLEOTIDE SEQUENCE [LARGE SCALE GENOMIC DNA]</scope>
    <source>
        <strain evidence="10">MP23</strain>
    </source>
</reference>
<feature type="transmembrane region" description="Helical" evidence="8">
    <location>
        <begin position="163"/>
        <end position="186"/>
    </location>
</feature>